<dbReference type="EMBL" id="VXRY01000260">
    <property type="protein sequence ID" value="MXY33727.1"/>
    <property type="molecule type" value="Genomic_DNA"/>
</dbReference>
<evidence type="ECO:0000313" key="3">
    <source>
        <dbReference type="EMBL" id="MXY33727.1"/>
    </source>
</evidence>
<dbReference type="SUPFAM" id="SSF50952">
    <property type="entry name" value="Soluble quinoprotein glucose dehydrogenase"/>
    <property type="match status" value="1"/>
</dbReference>
<sequence length="394" mass="42228">MHQGLIALVAMAALAGTTHAQVSQGPKNVPEFEPAFENQTRAPEIRNAQRFNVEVIADGLAHPWGIEVLPDGAYLVTERPGGIKVIRRGEGVQAVAGAPEVLARGQGGLLDIALAEDFESSRRIYLAYAKPLGSGRSATAAASAVLQENPPRLTDLDDLFVQTPPSTSSKHFGSRIVPHDGHVFVTTGERSSRRARILAQDLKTTYGKVVRVTPGGGIPDDNPFLGQGGALGEVWSYGHRNPQGAAIHPRTGELWTLEHGPAGGDELNLIKRGANYGWPLVSYGENYIGTPVGTGKPRAEGITEPRYYWDPVIAPGGFVFYDGDMFDWNGDIVAGSLNPGGIVRLRLRGVRVSGEARYLEELGRIRDVEVDRDGAILLLVDARDGALIRVTPAS</sequence>
<dbReference type="InterPro" id="IPR011042">
    <property type="entry name" value="6-blade_b-propeller_TolB-like"/>
</dbReference>
<reference evidence="3" key="1">
    <citation type="submission" date="2019-09" db="EMBL/GenBank/DDBJ databases">
        <title>Characterisation of the sponge microbiome using genome-centric metagenomics.</title>
        <authorList>
            <person name="Engelberts J.P."/>
            <person name="Robbins S.J."/>
            <person name="De Goeij J.M."/>
            <person name="Aranda M."/>
            <person name="Bell S.C."/>
            <person name="Webster N.S."/>
        </authorList>
    </citation>
    <scope>NUCLEOTIDE SEQUENCE</scope>
    <source>
        <strain evidence="3">SB0664_bin_43</strain>
    </source>
</reference>
<organism evidence="3">
    <name type="scientific">Boseongicola sp. SB0664_bin_43</name>
    <dbReference type="NCBI Taxonomy" id="2604844"/>
    <lineage>
        <taxon>Bacteria</taxon>
        <taxon>Pseudomonadati</taxon>
        <taxon>Pseudomonadota</taxon>
        <taxon>Alphaproteobacteria</taxon>
        <taxon>Rhodobacterales</taxon>
        <taxon>Paracoccaceae</taxon>
        <taxon>Boseongicola</taxon>
    </lineage>
</organism>
<dbReference type="PANTHER" id="PTHR19328">
    <property type="entry name" value="HEDGEHOG-INTERACTING PROTEIN"/>
    <property type="match status" value="1"/>
</dbReference>
<gene>
    <name evidence="3" type="ORF">F4Y60_06490</name>
</gene>
<keyword evidence="1" id="KW-0732">Signal</keyword>
<proteinExistence type="predicted"/>
<feature type="signal peptide" evidence="1">
    <location>
        <begin position="1"/>
        <end position="20"/>
    </location>
</feature>
<feature type="domain" description="Glucose/Sorbosone dehydrogenase" evidence="2">
    <location>
        <begin position="60"/>
        <end position="389"/>
    </location>
</feature>
<dbReference type="Gene3D" id="2.120.10.30">
    <property type="entry name" value="TolB, C-terminal domain"/>
    <property type="match status" value="1"/>
</dbReference>
<dbReference type="AlphaFoldDB" id="A0A6B0Y0V1"/>
<dbReference type="Pfam" id="PF07995">
    <property type="entry name" value="GSDH"/>
    <property type="match status" value="1"/>
</dbReference>
<evidence type="ECO:0000259" key="2">
    <source>
        <dbReference type="Pfam" id="PF07995"/>
    </source>
</evidence>
<feature type="chain" id="PRO_5025499478" evidence="1">
    <location>
        <begin position="21"/>
        <end position="394"/>
    </location>
</feature>
<accession>A0A6B0Y0V1</accession>
<evidence type="ECO:0000256" key="1">
    <source>
        <dbReference type="SAM" id="SignalP"/>
    </source>
</evidence>
<dbReference type="PANTHER" id="PTHR19328:SF75">
    <property type="entry name" value="ALDOSE SUGAR DEHYDROGENASE YLII"/>
    <property type="match status" value="1"/>
</dbReference>
<dbReference type="InterPro" id="IPR012938">
    <property type="entry name" value="Glc/Sorbosone_DH"/>
</dbReference>
<protein>
    <submittedName>
        <fullName evidence="3">PQQ-dependent sugar dehydrogenase</fullName>
    </submittedName>
</protein>
<name>A0A6B0Y0V1_9RHOB</name>
<dbReference type="InterPro" id="IPR011041">
    <property type="entry name" value="Quinoprot_gluc/sorb_DH_b-prop"/>
</dbReference>
<comment type="caution">
    <text evidence="3">The sequence shown here is derived from an EMBL/GenBank/DDBJ whole genome shotgun (WGS) entry which is preliminary data.</text>
</comment>